<evidence type="ECO:0000313" key="2">
    <source>
        <dbReference type="EMBL" id="QDA56489.1"/>
    </source>
</evidence>
<reference evidence="2 3" key="1">
    <citation type="submission" date="2019-06" db="EMBL/GenBank/DDBJ databases">
        <title>Thermomonas aquatica sp. nov., isolated from an industrial wastewater treatment plant.</title>
        <authorList>
            <person name="Jeon J.H."/>
            <person name="Park D.-S."/>
        </authorList>
    </citation>
    <scope>NUCLEOTIDE SEQUENCE [LARGE SCALE GENOMIC DNA]</scope>
    <source>
        <strain evidence="2 3">SY21</strain>
    </source>
</reference>
<name>A0A5B7ZP33_9GAMM</name>
<protein>
    <submittedName>
        <fullName evidence="2">Uncharacterized protein</fullName>
    </submittedName>
</protein>
<accession>A0A5B7ZP33</accession>
<sequence length="171" mass="18951">MSREDYVAIGARLFAIYVGVHTILQIPSSIQMLKSPDGMSWAWLYALALVLSLAICAFLWKFPLTVARKLLPVMKEARSEQTVDSSVGLSIGITLIGVWLIGQGLLDSIYWLAMIIRTTSLVSSKNYGFEWQPDDIASMVLAGFELLIGGWLVLGSSGVKRLIYKFRYGSQ</sequence>
<proteinExistence type="predicted"/>
<keyword evidence="1" id="KW-1133">Transmembrane helix</keyword>
<feature type="transmembrane region" description="Helical" evidence="1">
    <location>
        <begin position="42"/>
        <end position="66"/>
    </location>
</feature>
<feature type="transmembrane region" description="Helical" evidence="1">
    <location>
        <begin position="136"/>
        <end position="154"/>
    </location>
</feature>
<dbReference type="KEGG" id="thes:FHQ07_03755"/>
<gene>
    <name evidence="2" type="ORF">FHQ07_03755</name>
</gene>
<dbReference type="EMBL" id="CP040871">
    <property type="protein sequence ID" value="QDA56489.1"/>
    <property type="molecule type" value="Genomic_DNA"/>
</dbReference>
<keyword evidence="1" id="KW-0812">Transmembrane</keyword>
<dbReference type="Proteomes" id="UP000308149">
    <property type="component" value="Chromosome"/>
</dbReference>
<dbReference type="OrthoDB" id="5986216at2"/>
<dbReference type="AlphaFoldDB" id="A0A5B7ZP33"/>
<feature type="transmembrane region" description="Helical" evidence="1">
    <location>
        <begin position="12"/>
        <end position="30"/>
    </location>
</feature>
<keyword evidence="3" id="KW-1185">Reference proteome</keyword>
<organism evidence="2 3">
    <name type="scientific">Thermomonas aquatica</name>
    <dbReference type="NCBI Taxonomy" id="2202149"/>
    <lineage>
        <taxon>Bacteria</taxon>
        <taxon>Pseudomonadati</taxon>
        <taxon>Pseudomonadota</taxon>
        <taxon>Gammaproteobacteria</taxon>
        <taxon>Lysobacterales</taxon>
        <taxon>Lysobacteraceae</taxon>
        <taxon>Thermomonas</taxon>
    </lineage>
</organism>
<dbReference type="RefSeq" id="WP_139715415.1">
    <property type="nucleotide sequence ID" value="NZ_CP040871.1"/>
</dbReference>
<keyword evidence="1" id="KW-0472">Membrane</keyword>
<evidence type="ECO:0000313" key="3">
    <source>
        <dbReference type="Proteomes" id="UP000308149"/>
    </source>
</evidence>
<evidence type="ECO:0000256" key="1">
    <source>
        <dbReference type="SAM" id="Phobius"/>
    </source>
</evidence>
<feature type="transmembrane region" description="Helical" evidence="1">
    <location>
        <begin position="87"/>
        <end position="116"/>
    </location>
</feature>